<dbReference type="InterPro" id="IPR044066">
    <property type="entry name" value="TRIAD_supradom"/>
</dbReference>
<evidence type="ECO:0000259" key="8">
    <source>
        <dbReference type="PROSITE" id="PS51873"/>
    </source>
</evidence>
<dbReference type="RefSeq" id="XP_033663464.1">
    <property type="nucleotide sequence ID" value="XM_033808466.1"/>
</dbReference>
<keyword evidence="6" id="KW-0862">Zinc</keyword>
<dbReference type="GO" id="GO:0004842">
    <property type="term" value="F:ubiquitin-protein transferase activity"/>
    <property type="evidence" value="ECO:0007669"/>
    <property type="project" value="InterPro"/>
</dbReference>
<dbReference type="EMBL" id="ML993613">
    <property type="protein sequence ID" value="KAF2162575.1"/>
    <property type="molecule type" value="Genomic_DNA"/>
</dbReference>
<evidence type="ECO:0000256" key="3">
    <source>
        <dbReference type="ARBA" id="ARBA00022737"/>
    </source>
</evidence>
<evidence type="ECO:0000256" key="7">
    <source>
        <dbReference type="SAM" id="MobiDB-lite"/>
    </source>
</evidence>
<dbReference type="PROSITE" id="PS51873">
    <property type="entry name" value="TRIAD"/>
    <property type="match status" value="1"/>
</dbReference>
<dbReference type="CDD" id="cd20336">
    <property type="entry name" value="Rcat_RBR"/>
    <property type="match status" value="1"/>
</dbReference>
<dbReference type="Proteomes" id="UP000799537">
    <property type="component" value="Unassembled WGS sequence"/>
</dbReference>
<sequence>MMDMPPLSLKREADAELDSPNAKQPCLEATPHESPHKALSAEQQSIETPTPPPKRTLPKQTCAVCWDPVPTSQFKKFASCPHERCNKTCNFCWTKVIKTRGIEDPTTPIRCFECEEVLEKKQVIKMLNGNQRDIAHYEYRCKTVQMLDNDERGCSRGSCKSFQVHESQERVFACVACSAQDCTFCSAPEHAGETCRQYQARLLAEHGDEEAATAASLRISAIDATGMSKSEFAKQDKLPTPCPGCGILIVRAEDCHIMHCTVCSMHFCIRVGCGAKYLGSGTVVPLVGNAAHASTCPHHHRAEEDKRYVKQDPKARKTGQVGGGGTAAPGISKRGVEKATEISSSAGESKPEVMGRGS</sequence>
<feature type="region of interest" description="Disordered" evidence="7">
    <location>
        <begin position="294"/>
        <end position="358"/>
    </location>
</feature>
<feature type="region of interest" description="Disordered" evidence="7">
    <location>
        <begin position="1"/>
        <end position="57"/>
    </location>
</feature>
<accession>A0A6A6C6C2</accession>
<dbReference type="GO" id="GO:0008270">
    <property type="term" value="F:zinc ion binding"/>
    <property type="evidence" value="ECO:0007669"/>
    <property type="project" value="UniProtKB-KW"/>
</dbReference>
<dbReference type="OrthoDB" id="3885367at2759"/>
<evidence type="ECO:0000256" key="4">
    <source>
        <dbReference type="ARBA" id="ARBA00022771"/>
    </source>
</evidence>
<dbReference type="Gene3D" id="3.30.40.10">
    <property type="entry name" value="Zinc/RING finger domain, C3HC4 (zinc finger)"/>
    <property type="match status" value="1"/>
</dbReference>
<evidence type="ECO:0000256" key="5">
    <source>
        <dbReference type="ARBA" id="ARBA00022786"/>
    </source>
</evidence>
<name>A0A6A6C6C2_ZASCE</name>
<dbReference type="GeneID" id="54561738"/>
<dbReference type="InterPro" id="IPR013083">
    <property type="entry name" value="Znf_RING/FYVE/PHD"/>
</dbReference>
<dbReference type="Gene3D" id="1.20.120.1750">
    <property type="match status" value="1"/>
</dbReference>
<feature type="domain" description="RING-type" evidence="8">
    <location>
        <begin position="58"/>
        <end position="302"/>
    </location>
</feature>
<keyword evidence="10" id="KW-1185">Reference proteome</keyword>
<evidence type="ECO:0000313" key="9">
    <source>
        <dbReference type="EMBL" id="KAF2162575.1"/>
    </source>
</evidence>
<reference evidence="9" key="1">
    <citation type="journal article" date="2020" name="Stud. Mycol.">
        <title>101 Dothideomycetes genomes: a test case for predicting lifestyles and emergence of pathogens.</title>
        <authorList>
            <person name="Haridas S."/>
            <person name="Albert R."/>
            <person name="Binder M."/>
            <person name="Bloem J."/>
            <person name="Labutti K."/>
            <person name="Salamov A."/>
            <person name="Andreopoulos B."/>
            <person name="Baker S."/>
            <person name="Barry K."/>
            <person name="Bills G."/>
            <person name="Bluhm B."/>
            <person name="Cannon C."/>
            <person name="Castanera R."/>
            <person name="Culley D."/>
            <person name="Daum C."/>
            <person name="Ezra D."/>
            <person name="Gonzalez J."/>
            <person name="Henrissat B."/>
            <person name="Kuo A."/>
            <person name="Liang C."/>
            <person name="Lipzen A."/>
            <person name="Lutzoni F."/>
            <person name="Magnuson J."/>
            <person name="Mondo S."/>
            <person name="Nolan M."/>
            <person name="Ohm R."/>
            <person name="Pangilinan J."/>
            <person name="Park H.-J."/>
            <person name="Ramirez L."/>
            <person name="Alfaro M."/>
            <person name="Sun H."/>
            <person name="Tritt A."/>
            <person name="Yoshinaga Y."/>
            <person name="Zwiers L.-H."/>
            <person name="Turgeon B."/>
            <person name="Goodwin S."/>
            <person name="Spatafora J."/>
            <person name="Crous P."/>
            <person name="Grigoriev I."/>
        </authorList>
    </citation>
    <scope>NUCLEOTIDE SEQUENCE</scope>
    <source>
        <strain evidence="9">ATCC 36951</strain>
    </source>
</reference>
<feature type="compositionally biased region" description="Basic and acidic residues" evidence="7">
    <location>
        <begin position="349"/>
        <end position="358"/>
    </location>
</feature>
<dbReference type="AlphaFoldDB" id="A0A6A6C6C2"/>
<keyword evidence="3" id="KW-0677">Repeat</keyword>
<organism evidence="9 10">
    <name type="scientific">Zasmidium cellare ATCC 36951</name>
    <dbReference type="NCBI Taxonomy" id="1080233"/>
    <lineage>
        <taxon>Eukaryota</taxon>
        <taxon>Fungi</taxon>
        <taxon>Dikarya</taxon>
        <taxon>Ascomycota</taxon>
        <taxon>Pezizomycotina</taxon>
        <taxon>Dothideomycetes</taxon>
        <taxon>Dothideomycetidae</taxon>
        <taxon>Mycosphaerellales</taxon>
        <taxon>Mycosphaerellaceae</taxon>
        <taxon>Zasmidium</taxon>
    </lineage>
</organism>
<gene>
    <name evidence="9" type="ORF">M409DRAFT_27197</name>
</gene>
<keyword evidence="5" id="KW-0833">Ubl conjugation pathway</keyword>
<proteinExistence type="predicted"/>
<evidence type="ECO:0000256" key="1">
    <source>
        <dbReference type="ARBA" id="ARBA00022679"/>
    </source>
</evidence>
<evidence type="ECO:0000256" key="6">
    <source>
        <dbReference type="ARBA" id="ARBA00022833"/>
    </source>
</evidence>
<evidence type="ECO:0000313" key="10">
    <source>
        <dbReference type="Proteomes" id="UP000799537"/>
    </source>
</evidence>
<dbReference type="GO" id="GO:0016567">
    <property type="term" value="P:protein ubiquitination"/>
    <property type="evidence" value="ECO:0007669"/>
    <property type="project" value="InterPro"/>
</dbReference>
<feature type="compositionally biased region" description="Basic and acidic residues" evidence="7">
    <location>
        <begin position="301"/>
        <end position="315"/>
    </location>
</feature>
<keyword evidence="1" id="KW-0808">Transferase</keyword>
<evidence type="ECO:0000256" key="2">
    <source>
        <dbReference type="ARBA" id="ARBA00022723"/>
    </source>
</evidence>
<keyword evidence="4" id="KW-0863">Zinc-finger</keyword>
<keyword evidence="2" id="KW-0479">Metal-binding</keyword>
<dbReference type="InterPro" id="IPR031127">
    <property type="entry name" value="E3_UB_ligase_RBR"/>
</dbReference>
<protein>
    <recommendedName>
        <fullName evidence="8">RING-type domain-containing protein</fullName>
    </recommendedName>
</protein>
<dbReference type="CDD" id="cd20335">
    <property type="entry name" value="BRcat_RBR"/>
    <property type="match status" value="1"/>
</dbReference>
<dbReference type="SUPFAM" id="SSF57850">
    <property type="entry name" value="RING/U-box"/>
    <property type="match status" value="3"/>
</dbReference>
<dbReference type="PANTHER" id="PTHR11685">
    <property type="entry name" value="RBR FAMILY RING FINGER AND IBR DOMAIN-CONTAINING"/>
    <property type="match status" value="1"/>
</dbReference>